<evidence type="ECO:0000256" key="2">
    <source>
        <dbReference type="ARBA" id="ARBA00004434"/>
    </source>
</evidence>
<evidence type="ECO:0000256" key="1">
    <source>
        <dbReference type="ARBA" id="ARBA00003195"/>
    </source>
</evidence>
<comment type="subcellular location">
    <subcellularLocation>
        <location evidence="2">Mitochondrion inner membrane</location>
        <topology evidence="2">Single-pass membrane protein</topology>
    </subcellularLocation>
</comment>
<evidence type="ECO:0000313" key="19">
    <source>
        <dbReference type="EMBL" id="SCZ87396.1"/>
    </source>
</evidence>
<dbReference type="STRING" id="289078.A0A2X0KAA3"/>
<dbReference type="InterPro" id="IPR019329">
    <property type="entry name" value="NADH_UbQ_OxRdtase_ESSS_su"/>
</dbReference>
<dbReference type="Proteomes" id="UP000249723">
    <property type="component" value="Unassembled WGS sequence"/>
</dbReference>
<proteinExistence type="inferred from homology"/>
<evidence type="ECO:0000256" key="3">
    <source>
        <dbReference type="ARBA" id="ARBA00008915"/>
    </source>
</evidence>
<dbReference type="AlphaFoldDB" id="A0A2X0KAA3"/>
<gene>
    <name evidence="19" type="ORF">BZ3500_MVSOF-1268-A1-R1_CHR2-2G04862</name>
</gene>
<evidence type="ECO:0000256" key="14">
    <source>
        <dbReference type="ARBA" id="ARBA00030753"/>
    </source>
</evidence>
<reference evidence="20" key="1">
    <citation type="submission" date="2016-10" db="EMBL/GenBank/DDBJ databases">
        <authorList>
            <person name="Jeantristanb JTB J.-T."/>
            <person name="Ricardo R."/>
        </authorList>
    </citation>
    <scope>NUCLEOTIDE SEQUENCE [LARGE SCALE GENOMIC DNA]</scope>
</reference>
<dbReference type="PANTHER" id="PTHR40637">
    <property type="entry name" value="ESSS SUBUNIT OF NADH:UBIQUINONE OXIDOREDUCTASE (COMPLEX I) PROTEIN"/>
    <property type="match status" value="1"/>
</dbReference>
<evidence type="ECO:0000256" key="11">
    <source>
        <dbReference type="ARBA" id="ARBA00022989"/>
    </source>
</evidence>
<keyword evidence="20" id="KW-1185">Reference proteome</keyword>
<keyword evidence="13 18" id="KW-0472">Membrane</keyword>
<feature type="compositionally biased region" description="Polar residues" evidence="17">
    <location>
        <begin position="45"/>
        <end position="54"/>
    </location>
</feature>
<keyword evidence="5" id="KW-0813">Transport</keyword>
<sequence>MSRLLMTRALTPMLRSTPKTMIGARSASAGQQYNPPTGYLFGEKASQTPSSASALSDRGEESGRESDEHPHTNSVLTPNIALLPILTGQKRVREDWELIFYWGFGGGIALAAVLKFYQPDTSLEGWARKEAKAKMAAAGETVSRLDLSRMGKGVEGMI</sequence>
<keyword evidence="9" id="KW-0809">Transit peptide</keyword>
<evidence type="ECO:0000256" key="13">
    <source>
        <dbReference type="ARBA" id="ARBA00023136"/>
    </source>
</evidence>
<feature type="compositionally biased region" description="Basic and acidic residues" evidence="17">
    <location>
        <begin position="57"/>
        <end position="71"/>
    </location>
</feature>
<dbReference type="EMBL" id="FMWP01000010">
    <property type="protein sequence ID" value="SCZ87396.1"/>
    <property type="molecule type" value="Genomic_DNA"/>
</dbReference>
<evidence type="ECO:0000256" key="10">
    <source>
        <dbReference type="ARBA" id="ARBA00022982"/>
    </source>
</evidence>
<evidence type="ECO:0000256" key="16">
    <source>
        <dbReference type="ARBA" id="ARBA00046528"/>
    </source>
</evidence>
<comment type="subunit">
    <text evidence="16">Complex I is composed of 45 different subunits. Interacts with BCAP31.</text>
</comment>
<evidence type="ECO:0000256" key="9">
    <source>
        <dbReference type="ARBA" id="ARBA00022946"/>
    </source>
</evidence>
<dbReference type="GO" id="GO:0005743">
    <property type="term" value="C:mitochondrial inner membrane"/>
    <property type="evidence" value="ECO:0007669"/>
    <property type="project" value="UniProtKB-SubCell"/>
</dbReference>
<keyword evidence="8" id="KW-0999">Mitochondrion inner membrane</keyword>
<comment type="similarity">
    <text evidence="3">Belongs to the complex I NDUFB11 subunit family.</text>
</comment>
<keyword evidence="12" id="KW-0496">Mitochondrion</keyword>
<evidence type="ECO:0000256" key="8">
    <source>
        <dbReference type="ARBA" id="ARBA00022792"/>
    </source>
</evidence>
<evidence type="ECO:0000256" key="17">
    <source>
        <dbReference type="SAM" id="MobiDB-lite"/>
    </source>
</evidence>
<evidence type="ECO:0000256" key="7">
    <source>
        <dbReference type="ARBA" id="ARBA00022692"/>
    </source>
</evidence>
<evidence type="ECO:0000256" key="12">
    <source>
        <dbReference type="ARBA" id="ARBA00023128"/>
    </source>
</evidence>
<comment type="function">
    <text evidence="1">Accessory subunit of the mitochondrial membrane respiratory chain NADH dehydrogenase (Complex I), that is believed not to be involved in catalysis. Complex I functions in the transfer of electrons from NADH to the respiratory chain. The immediate electron acceptor for the enzyme is believed to be ubiquinone.</text>
</comment>
<dbReference type="PANTHER" id="PTHR40637:SF1">
    <property type="entry name" value="ESSS SUBUNIT OF NADH:UBIQUINONE OXIDOREDUCTASE (COMPLEX I) PROTEIN"/>
    <property type="match status" value="1"/>
</dbReference>
<feature type="region of interest" description="Disordered" evidence="17">
    <location>
        <begin position="36"/>
        <end position="74"/>
    </location>
</feature>
<evidence type="ECO:0000256" key="5">
    <source>
        <dbReference type="ARBA" id="ARBA00022448"/>
    </source>
</evidence>
<evidence type="ECO:0000256" key="6">
    <source>
        <dbReference type="ARBA" id="ARBA00022660"/>
    </source>
</evidence>
<protein>
    <recommendedName>
        <fullName evidence="4">NADH dehydrogenase [ubiquinone] 1 beta subcomplex subunit 11, mitochondrial</fullName>
    </recommendedName>
    <alternativeName>
        <fullName evidence="15">Complex I-ESSS</fullName>
    </alternativeName>
    <alternativeName>
        <fullName evidence="14">NADH-ubiquinone oxidoreductase ESSS subunit</fullName>
    </alternativeName>
</protein>
<evidence type="ECO:0000256" key="15">
    <source>
        <dbReference type="ARBA" id="ARBA00031387"/>
    </source>
</evidence>
<evidence type="ECO:0000256" key="4">
    <source>
        <dbReference type="ARBA" id="ARBA00018632"/>
    </source>
</evidence>
<accession>A0A2X0KAA3</accession>
<evidence type="ECO:0000313" key="20">
    <source>
        <dbReference type="Proteomes" id="UP000249723"/>
    </source>
</evidence>
<feature type="transmembrane region" description="Helical" evidence="18">
    <location>
        <begin position="98"/>
        <end position="117"/>
    </location>
</feature>
<keyword evidence="7 18" id="KW-0812">Transmembrane</keyword>
<organism evidence="19 20">
    <name type="scientific">Microbotryum saponariae</name>
    <dbReference type="NCBI Taxonomy" id="289078"/>
    <lineage>
        <taxon>Eukaryota</taxon>
        <taxon>Fungi</taxon>
        <taxon>Dikarya</taxon>
        <taxon>Basidiomycota</taxon>
        <taxon>Pucciniomycotina</taxon>
        <taxon>Microbotryomycetes</taxon>
        <taxon>Microbotryales</taxon>
        <taxon>Microbotryaceae</taxon>
        <taxon>Microbotryum</taxon>
    </lineage>
</organism>
<dbReference type="Pfam" id="PF10183">
    <property type="entry name" value="ESSS"/>
    <property type="match status" value="1"/>
</dbReference>
<name>A0A2X0KAA3_9BASI</name>
<keyword evidence="10" id="KW-0249">Electron transport</keyword>
<dbReference type="OrthoDB" id="2147978at2759"/>
<evidence type="ECO:0000256" key="18">
    <source>
        <dbReference type="SAM" id="Phobius"/>
    </source>
</evidence>
<keyword evidence="6" id="KW-0679">Respiratory chain</keyword>
<keyword evidence="11 18" id="KW-1133">Transmembrane helix</keyword>